<protein>
    <submittedName>
        <fullName evidence="1">DUF5686 and carboxypeptidase regulatory-like domain-containing protein</fullName>
    </submittedName>
</protein>
<dbReference type="InterPro" id="IPR008969">
    <property type="entry name" value="CarboxyPept-like_regulatory"/>
</dbReference>
<sequence length="814" mass="94294">MFKKALLILFLLISKGFSQELIEISGKIIDTQGHPIAFTSVFIKDLITSTMANQNGEYKINLPKGRQTIIFRFVGYKQEQIAFDVKAGTKVNAVLEKESFTLEEVVIAGRQKEDPANKFIRKVIAHRKALRSTPSYSCDVYTKGVQKLVGAPKKILGQDVAQALNLDSNRHGILYQSETKSKFYYKYPDVKEIMEASKVAGDREGFSFNRALDLQINLYDNLLQWGPLGNQSYVSPVADNAFDYYRYQLEGTSIQNEHIIHKIKIIPKNRFDPVFSGHIYLVDGDWRLYSVNLMITEEARINFVDTLKISQNFIEVGKTFWLPSDITFNFKGKVLGFKFAGYFTGLYSNYHVNPEFPDNFFKDEIMRIPADANTRDNEYWVKNRPVPLTFEEDINYRLKDTAAAQAESQHVLDSLQKERNKFKPLKFLFSGYTLHNYGNKSFWHFNSLNRTVFYNTVEGWAVDFKPHYRKQFSLRRSIDVRPSFRYGFSSNTLNANIQVNYLSDTLHHESFSLNMGSDFLDLNNKGTINLFYNTLTTLFDGKNFLKLYKANFFALSAQREISDGLLITGGTEISRRFPLRNASYKPIFDNAAKILTSNNPLDPQRDINLFPVNNAFSIDAKLSYTYGQRYTTRPDGKIYENARYPTIKLNYRKGIPKVFNSAVDYDFIALDLYQDKVKTGLFGYSSFYFSAGQFINTKSLFYPDIKHFTGNQTAIYNPIFPNFHFLDYYAYATNSKYFEGHYEHNFLGLFLKKIPLIRKLKLEEIVGGAILSQPYNSYREVYFGLQRLIVRADYGFAWTQNGQRYRAFRLFYGF</sequence>
<keyword evidence="2" id="KW-1185">Reference proteome</keyword>
<accession>A0ABW4ZLK7</accession>
<dbReference type="RefSeq" id="WP_255903479.1">
    <property type="nucleotide sequence ID" value="NZ_JAFMZO010000003.1"/>
</dbReference>
<name>A0ABW4ZLK7_9SPHI</name>
<dbReference type="Proteomes" id="UP001597387">
    <property type="component" value="Unassembled WGS sequence"/>
</dbReference>
<dbReference type="InterPro" id="IPR043741">
    <property type="entry name" value="DUF5686"/>
</dbReference>
<gene>
    <name evidence="1" type="ORF">ACFSJU_08870</name>
</gene>
<dbReference type="SUPFAM" id="SSF49464">
    <property type="entry name" value="Carboxypeptidase regulatory domain-like"/>
    <property type="match status" value="1"/>
</dbReference>
<comment type="caution">
    <text evidence="1">The sequence shown here is derived from an EMBL/GenBank/DDBJ whole genome shotgun (WGS) entry which is preliminary data.</text>
</comment>
<organism evidence="1 2">
    <name type="scientific">Paradesertivirga mongoliensis</name>
    <dbReference type="NCBI Taxonomy" id="2100740"/>
    <lineage>
        <taxon>Bacteria</taxon>
        <taxon>Pseudomonadati</taxon>
        <taxon>Bacteroidota</taxon>
        <taxon>Sphingobacteriia</taxon>
        <taxon>Sphingobacteriales</taxon>
        <taxon>Sphingobacteriaceae</taxon>
        <taxon>Paradesertivirga</taxon>
    </lineage>
</organism>
<evidence type="ECO:0000313" key="1">
    <source>
        <dbReference type="EMBL" id="MFD2162504.1"/>
    </source>
</evidence>
<dbReference type="Pfam" id="PF18939">
    <property type="entry name" value="DUF5686"/>
    <property type="match status" value="1"/>
</dbReference>
<evidence type="ECO:0000313" key="2">
    <source>
        <dbReference type="Proteomes" id="UP001597387"/>
    </source>
</evidence>
<proteinExistence type="predicted"/>
<dbReference type="Gene3D" id="2.60.40.1120">
    <property type="entry name" value="Carboxypeptidase-like, regulatory domain"/>
    <property type="match status" value="1"/>
</dbReference>
<reference evidence="2" key="1">
    <citation type="journal article" date="2019" name="Int. J. Syst. Evol. Microbiol.">
        <title>The Global Catalogue of Microorganisms (GCM) 10K type strain sequencing project: providing services to taxonomists for standard genome sequencing and annotation.</title>
        <authorList>
            <consortium name="The Broad Institute Genomics Platform"/>
            <consortium name="The Broad Institute Genome Sequencing Center for Infectious Disease"/>
            <person name="Wu L."/>
            <person name="Ma J."/>
        </authorList>
    </citation>
    <scope>NUCLEOTIDE SEQUENCE [LARGE SCALE GENOMIC DNA]</scope>
    <source>
        <strain evidence="2">KCTC 42217</strain>
    </source>
</reference>
<dbReference type="Pfam" id="PF13715">
    <property type="entry name" value="CarbopepD_reg_2"/>
    <property type="match status" value="1"/>
</dbReference>
<dbReference type="EMBL" id="JBHUHZ010000001">
    <property type="protein sequence ID" value="MFD2162504.1"/>
    <property type="molecule type" value="Genomic_DNA"/>
</dbReference>